<dbReference type="OrthoDB" id="9793824at2"/>
<evidence type="ECO:0000256" key="3">
    <source>
        <dbReference type="ARBA" id="ARBA00022692"/>
    </source>
</evidence>
<dbReference type="AlphaFoldDB" id="A0A0A6VDG1"/>
<proteinExistence type="predicted"/>
<evidence type="ECO:0000256" key="4">
    <source>
        <dbReference type="ARBA" id="ARBA00022989"/>
    </source>
</evidence>
<dbReference type="PANTHER" id="PTHR36115">
    <property type="entry name" value="PROLINE-RICH ANTIGEN HOMOLOG-RELATED"/>
    <property type="match status" value="1"/>
</dbReference>
<dbReference type="InterPro" id="IPR010432">
    <property type="entry name" value="RDD"/>
</dbReference>
<dbReference type="Proteomes" id="UP000476934">
    <property type="component" value="Unassembled WGS sequence"/>
</dbReference>
<reference evidence="9" key="2">
    <citation type="submission" date="2020-02" db="EMBL/GenBank/DDBJ databases">
        <authorList>
            <person name="Feng H."/>
        </authorList>
    </citation>
    <scope>NUCLEOTIDE SEQUENCE [LARGE SCALE GENOMIC DNA]</scope>
    <source>
        <strain evidence="9">Gsoil 114</strain>
    </source>
</reference>
<dbReference type="EMBL" id="JAAIWK010000033">
    <property type="protein sequence ID" value="NEY21399.1"/>
    <property type="molecule type" value="Genomic_DNA"/>
</dbReference>
<sequence>MMEVRPAGFWIRLCATIIDSILITIVSAIFFWVKSSRTKEIIQTTLELLYDLIVPVAWNGFTVGKRVCRIRIVKVDGSKITFKTVIMRYIVGCFVYTITFGLGAIVSAFMVGLRKDKRAIHDFIAGTHVIYD</sequence>
<evidence type="ECO:0000313" key="9">
    <source>
        <dbReference type="EMBL" id="NEY21399.1"/>
    </source>
</evidence>
<dbReference type="Pfam" id="PF06271">
    <property type="entry name" value="RDD"/>
    <property type="match status" value="1"/>
</dbReference>
<reference evidence="9 11" key="3">
    <citation type="submission" date="2020-03" db="EMBL/GenBank/DDBJ databases">
        <title>Bacillus aquiflavi sp. nov., isolated from yellow water of strong flavor Chinese baijiu in Yibin region of China.</title>
        <authorList>
            <person name="Xie J."/>
        </authorList>
    </citation>
    <scope>NUCLEOTIDE SEQUENCE [LARGE SCALE GENOMIC DNA]</scope>
    <source>
        <strain evidence="9 11">Gsoil 114</strain>
    </source>
</reference>
<gene>
    <name evidence="9" type="ORF">G4D61_15755</name>
    <name evidence="8" type="ORF">NG54_08160</name>
</gene>
<dbReference type="EMBL" id="JRUN01000019">
    <property type="protein sequence ID" value="KHD85621.1"/>
    <property type="molecule type" value="Genomic_DNA"/>
</dbReference>
<feature type="transmembrane region" description="Helical" evidence="6">
    <location>
        <begin position="86"/>
        <end position="111"/>
    </location>
</feature>
<evidence type="ECO:0000256" key="2">
    <source>
        <dbReference type="ARBA" id="ARBA00022475"/>
    </source>
</evidence>
<organism evidence="8 10">
    <name type="scientific">Heyndrickxia ginsengihumi</name>
    <dbReference type="NCBI Taxonomy" id="363870"/>
    <lineage>
        <taxon>Bacteria</taxon>
        <taxon>Bacillati</taxon>
        <taxon>Bacillota</taxon>
        <taxon>Bacilli</taxon>
        <taxon>Bacillales</taxon>
        <taxon>Bacillaceae</taxon>
        <taxon>Heyndrickxia</taxon>
    </lineage>
</organism>
<name>A0A0A6VDG1_9BACI</name>
<comment type="caution">
    <text evidence="8">The sequence shown here is derived from an EMBL/GenBank/DDBJ whole genome shotgun (WGS) entry which is preliminary data.</text>
</comment>
<keyword evidence="3 6" id="KW-0812">Transmembrane</keyword>
<evidence type="ECO:0000256" key="5">
    <source>
        <dbReference type="ARBA" id="ARBA00023136"/>
    </source>
</evidence>
<dbReference type="InterPro" id="IPR051791">
    <property type="entry name" value="Pra-immunoreactive"/>
</dbReference>
<protein>
    <submittedName>
        <fullName evidence="8">Membrane protein</fullName>
    </submittedName>
    <submittedName>
        <fullName evidence="9">RDD family protein</fullName>
    </submittedName>
</protein>
<comment type="subcellular location">
    <subcellularLocation>
        <location evidence="1">Cell membrane</location>
        <topology evidence="1">Multi-pass membrane protein</topology>
    </subcellularLocation>
</comment>
<accession>A0A0A6VDG1</accession>
<keyword evidence="5 6" id="KW-0472">Membrane</keyword>
<feature type="transmembrane region" description="Helical" evidence="6">
    <location>
        <begin position="9"/>
        <end position="33"/>
    </location>
</feature>
<dbReference type="PANTHER" id="PTHR36115:SF9">
    <property type="entry name" value="LMO1584 PROTEIN"/>
    <property type="match status" value="1"/>
</dbReference>
<keyword evidence="4 6" id="KW-1133">Transmembrane helix</keyword>
<dbReference type="STRING" id="363870.NG54_08160"/>
<evidence type="ECO:0000313" key="10">
    <source>
        <dbReference type="Proteomes" id="UP000030588"/>
    </source>
</evidence>
<evidence type="ECO:0000313" key="8">
    <source>
        <dbReference type="EMBL" id="KHD85621.1"/>
    </source>
</evidence>
<keyword evidence="2" id="KW-1003">Cell membrane</keyword>
<evidence type="ECO:0000259" key="7">
    <source>
        <dbReference type="Pfam" id="PF06271"/>
    </source>
</evidence>
<evidence type="ECO:0000256" key="1">
    <source>
        <dbReference type="ARBA" id="ARBA00004651"/>
    </source>
</evidence>
<reference evidence="8 10" key="1">
    <citation type="submission" date="2014-10" db="EMBL/GenBank/DDBJ databases">
        <title>Draft genome of phytase producing Bacillus ginsengihumi strain M2.11.</title>
        <authorList>
            <person name="Toymentseva A."/>
            <person name="Boulygina E.A."/>
            <person name="Kazakov S.V."/>
            <person name="Kayumov I."/>
            <person name="Suleimanova A.D."/>
            <person name="Mardanova A.M."/>
            <person name="Maria S.N."/>
            <person name="Sergey M.Y."/>
            <person name="Sharipova M.R."/>
        </authorList>
    </citation>
    <scope>NUCLEOTIDE SEQUENCE [LARGE SCALE GENOMIC DNA]</scope>
    <source>
        <strain evidence="8 10">M2.11</strain>
    </source>
</reference>
<keyword evidence="11" id="KW-1185">Reference proteome</keyword>
<evidence type="ECO:0000256" key="6">
    <source>
        <dbReference type="SAM" id="Phobius"/>
    </source>
</evidence>
<feature type="domain" description="RDD" evidence="7">
    <location>
        <begin position="6"/>
        <end position="126"/>
    </location>
</feature>
<dbReference type="GO" id="GO:0005886">
    <property type="term" value="C:plasma membrane"/>
    <property type="evidence" value="ECO:0007669"/>
    <property type="project" value="UniProtKB-SubCell"/>
</dbReference>
<evidence type="ECO:0000313" key="11">
    <source>
        <dbReference type="Proteomes" id="UP000476934"/>
    </source>
</evidence>
<dbReference type="Proteomes" id="UP000030588">
    <property type="component" value="Unassembled WGS sequence"/>
</dbReference>